<feature type="transmembrane region" description="Helical" evidence="3">
    <location>
        <begin position="134"/>
        <end position="156"/>
    </location>
</feature>
<comment type="caution">
    <text evidence="5">The sequence shown here is derived from an EMBL/GenBank/DDBJ whole genome shotgun (WGS) entry which is preliminary data.</text>
</comment>
<dbReference type="GO" id="GO:0016020">
    <property type="term" value="C:membrane"/>
    <property type="evidence" value="ECO:0007669"/>
    <property type="project" value="InterPro"/>
</dbReference>
<dbReference type="SUPFAM" id="SSF52540">
    <property type="entry name" value="P-loop containing nucleoside triphosphate hydrolases"/>
    <property type="match status" value="1"/>
</dbReference>
<reference evidence="5 6" key="1">
    <citation type="submission" date="2016-08" db="EMBL/GenBank/DDBJ databases">
        <title>A Parts List for Fungal Cellulosomes Revealed by Comparative Genomics.</title>
        <authorList>
            <consortium name="DOE Joint Genome Institute"/>
            <person name="Haitjema C.H."/>
            <person name="Gilmore S.P."/>
            <person name="Henske J.K."/>
            <person name="Solomon K.V."/>
            <person name="De Groot R."/>
            <person name="Kuo A."/>
            <person name="Mondo S.J."/>
            <person name="Salamov A.A."/>
            <person name="Labutti K."/>
            <person name="Zhao Z."/>
            <person name="Chiniquy J."/>
            <person name="Barry K."/>
            <person name="Brewer H.M."/>
            <person name="Purvine S.O."/>
            <person name="Wright A.T."/>
            <person name="Boxma B."/>
            <person name="Van Alen T."/>
            <person name="Hackstein J.H."/>
            <person name="Baker S.E."/>
            <person name="Grigoriev I.V."/>
            <person name="O'Malley M.A."/>
        </authorList>
    </citation>
    <scope>NUCLEOTIDE SEQUENCE [LARGE SCALE GENOMIC DNA]</scope>
    <source>
        <strain evidence="5 6">G1</strain>
    </source>
</reference>
<dbReference type="Gene3D" id="3.40.50.300">
    <property type="entry name" value="P-loop containing nucleotide triphosphate hydrolases"/>
    <property type="match status" value="1"/>
</dbReference>
<keyword evidence="1" id="KW-0547">Nucleotide-binding</keyword>
<dbReference type="InterPro" id="IPR003593">
    <property type="entry name" value="AAA+_ATPase"/>
</dbReference>
<evidence type="ECO:0000256" key="1">
    <source>
        <dbReference type="ARBA" id="ARBA00022741"/>
    </source>
</evidence>
<keyword evidence="3" id="KW-1133">Transmembrane helix</keyword>
<evidence type="ECO:0000259" key="4">
    <source>
        <dbReference type="PROSITE" id="PS50893"/>
    </source>
</evidence>
<dbReference type="SMART" id="SM00382">
    <property type="entry name" value="AAA"/>
    <property type="match status" value="1"/>
</dbReference>
<evidence type="ECO:0000313" key="6">
    <source>
        <dbReference type="Proteomes" id="UP000193920"/>
    </source>
</evidence>
<keyword evidence="2" id="KW-0067">ATP-binding</keyword>
<evidence type="ECO:0000313" key="5">
    <source>
        <dbReference type="EMBL" id="ORY61811.1"/>
    </source>
</evidence>
<accession>A0A1Y2DRB5</accession>
<dbReference type="InterPro" id="IPR027417">
    <property type="entry name" value="P-loop_NTPase"/>
</dbReference>
<feature type="domain" description="ABC transporter" evidence="4">
    <location>
        <begin position="299"/>
        <end position="529"/>
    </location>
</feature>
<name>A0A1Y2DRB5_9FUNG</name>
<protein>
    <submittedName>
        <fullName evidence="5">p-loop containing nucleoside triphosphate hydrolase protein</fullName>
    </submittedName>
</protein>
<sequence>MGAVIQYVKAQLKYKFSHPVKALILFFIPLVMFFGAVVVGKNWKRETTVVDGKPSFYGILISVVTFLLYMLYTFTAAYDVIRERVILRKQFQLANGFGSVKYHWGWIFTYGILILPTALVVCIVVHVLKLFPTVGFLPIFVDFYLFQISAITVAFWVSCYVPVPVIGAIVVTIFNLSFVGAYFPMSRIPPNVKETLCLFVSPVTIGTIIDNFQHASVKNQHITAFNLIPTQGGEYSVFALTLKLFFNNLLYVSFGSIFEKLFNHLNRNKNELKKREFYENEVKNNSVKIDTTKKEGAIISVDHAFKTYFPKKQAPVDAVKNVSFEVYKNEIFAIVGKEGAGKSTIMKLIGGRFLPSYGDVRVMNSFDKDQIGAIRTVGSVAPQDDYTIFEEASVADNIEFYKSIVNNKINAYDILNELNFKGKKSDKYSKLDVIEKSKVKVAIAFLCNREIALLDEPTAGMTEKDVEAFWNVVEAHRRGKTIVVTTTSTSEAEQYADRVLILENGRVNCIGEVEFVKENTKDENELQVKVEF</sequence>
<dbReference type="Pfam" id="PF00005">
    <property type="entry name" value="ABC_tran"/>
    <property type="match status" value="1"/>
</dbReference>
<dbReference type="GO" id="GO:0016887">
    <property type="term" value="F:ATP hydrolysis activity"/>
    <property type="evidence" value="ECO:0007669"/>
    <property type="project" value="InterPro"/>
</dbReference>
<feature type="transmembrane region" description="Helical" evidence="3">
    <location>
        <begin position="102"/>
        <end position="128"/>
    </location>
</feature>
<dbReference type="PANTHER" id="PTHR19229:SF274">
    <property type="entry name" value="ABC-TYPE ORGANIC ANION TRANSPORTER ABCA8"/>
    <property type="match status" value="1"/>
</dbReference>
<dbReference type="GO" id="GO:0140359">
    <property type="term" value="F:ABC-type transporter activity"/>
    <property type="evidence" value="ECO:0007669"/>
    <property type="project" value="InterPro"/>
</dbReference>
<evidence type="ECO:0000256" key="3">
    <source>
        <dbReference type="SAM" id="Phobius"/>
    </source>
</evidence>
<feature type="transmembrane region" description="Helical" evidence="3">
    <location>
        <begin position="163"/>
        <end position="183"/>
    </location>
</feature>
<dbReference type="InterPro" id="IPR026082">
    <property type="entry name" value="ABCA"/>
</dbReference>
<dbReference type="AlphaFoldDB" id="A0A1Y2DRB5"/>
<dbReference type="OrthoDB" id="2141921at2759"/>
<dbReference type="InterPro" id="IPR003439">
    <property type="entry name" value="ABC_transporter-like_ATP-bd"/>
</dbReference>
<feature type="transmembrane region" description="Helical" evidence="3">
    <location>
        <begin position="59"/>
        <end position="81"/>
    </location>
</feature>
<dbReference type="EMBL" id="MCOG01000059">
    <property type="protein sequence ID" value="ORY61811.1"/>
    <property type="molecule type" value="Genomic_DNA"/>
</dbReference>
<organism evidence="5 6">
    <name type="scientific">Neocallimastix californiae</name>
    <dbReference type="NCBI Taxonomy" id="1754190"/>
    <lineage>
        <taxon>Eukaryota</taxon>
        <taxon>Fungi</taxon>
        <taxon>Fungi incertae sedis</taxon>
        <taxon>Chytridiomycota</taxon>
        <taxon>Chytridiomycota incertae sedis</taxon>
        <taxon>Neocallimastigomycetes</taxon>
        <taxon>Neocallimastigales</taxon>
        <taxon>Neocallimastigaceae</taxon>
        <taxon>Neocallimastix</taxon>
    </lineage>
</organism>
<keyword evidence="3" id="KW-0812">Transmembrane</keyword>
<dbReference type="PANTHER" id="PTHR19229">
    <property type="entry name" value="ATP-BINDING CASSETTE TRANSPORTER SUBFAMILY A ABCA"/>
    <property type="match status" value="1"/>
</dbReference>
<keyword evidence="6" id="KW-1185">Reference proteome</keyword>
<dbReference type="GO" id="GO:0005524">
    <property type="term" value="F:ATP binding"/>
    <property type="evidence" value="ECO:0007669"/>
    <property type="project" value="UniProtKB-KW"/>
</dbReference>
<feature type="transmembrane region" description="Helical" evidence="3">
    <location>
        <begin position="20"/>
        <end position="39"/>
    </location>
</feature>
<dbReference type="PROSITE" id="PS50893">
    <property type="entry name" value="ABC_TRANSPORTER_2"/>
    <property type="match status" value="1"/>
</dbReference>
<dbReference type="STRING" id="1754190.A0A1Y2DRB5"/>
<dbReference type="GO" id="GO:0005319">
    <property type="term" value="F:lipid transporter activity"/>
    <property type="evidence" value="ECO:0007669"/>
    <property type="project" value="TreeGrafter"/>
</dbReference>
<dbReference type="Proteomes" id="UP000193920">
    <property type="component" value="Unassembled WGS sequence"/>
</dbReference>
<keyword evidence="5" id="KW-0378">Hydrolase</keyword>
<keyword evidence="3" id="KW-0472">Membrane</keyword>
<proteinExistence type="predicted"/>
<evidence type="ECO:0000256" key="2">
    <source>
        <dbReference type="ARBA" id="ARBA00022840"/>
    </source>
</evidence>
<gene>
    <name evidence="5" type="ORF">LY90DRAFT_454025</name>
</gene>